<organism evidence="1 2">
    <name type="scientific">Mycolicibacterium conceptionense</name>
    <dbReference type="NCBI Taxonomy" id="451644"/>
    <lineage>
        <taxon>Bacteria</taxon>
        <taxon>Bacillati</taxon>
        <taxon>Actinomycetota</taxon>
        <taxon>Actinomycetes</taxon>
        <taxon>Mycobacteriales</taxon>
        <taxon>Mycobacteriaceae</taxon>
        <taxon>Mycolicibacterium</taxon>
    </lineage>
</organism>
<dbReference type="Proteomes" id="UP000037594">
    <property type="component" value="Unassembled WGS sequence"/>
</dbReference>
<dbReference type="RefSeq" id="WP_019347243.1">
    <property type="nucleotide sequence ID" value="NZ_AGSZ01000515.1"/>
</dbReference>
<reference evidence="1 2" key="1">
    <citation type="submission" date="2015-06" db="EMBL/GenBank/DDBJ databases">
        <title>Genome sequence of Mycobacterium conceptionense strain MLE.</title>
        <authorList>
            <person name="Greninger A.L."/>
            <person name="Cunningham G."/>
            <person name="Chiu C.Y."/>
            <person name="Miller S."/>
        </authorList>
    </citation>
    <scope>NUCLEOTIDE SEQUENCE [LARGE SCALE GENOMIC DNA]</scope>
    <source>
        <strain evidence="1 2">MLE</strain>
    </source>
</reference>
<dbReference type="OrthoDB" id="4775251at2"/>
<name>A0A0J8U0Q5_9MYCO</name>
<evidence type="ECO:0000313" key="2">
    <source>
        <dbReference type="Proteomes" id="UP000037594"/>
    </source>
</evidence>
<dbReference type="PATRIC" id="fig|451644.5.peg.5443"/>
<dbReference type="EMBL" id="LFOD01000034">
    <property type="protein sequence ID" value="KMV15186.1"/>
    <property type="molecule type" value="Genomic_DNA"/>
</dbReference>
<gene>
    <name evidence="1" type="ORF">ACT17_26385</name>
</gene>
<evidence type="ECO:0000313" key="1">
    <source>
        <dbReference type="EMBL" id="KMV15186.1"/>
    </source>
</evidence>
<proteinExistence type="predicted"/>
<sequence>MAQPVQSAGGTISVRTTERGLPVALRLDPVELKKPPAQLADEIMALCRLSAARAQVQRRRELAEKGYSASINDPLRLASEDELARAEDAVLGGEDDLPTTWGRSV</sequence>
<dbReference type="AlphaFoldDB" id="A0A0J8U0Q5"/>
<accession>A0A0J8U0Q5</accession>
<comment type="caution">
    <text evidence="1">The sequence shown here is derived from an EMBL/GenBank/DDBJ whole genome shotgun (WGS) entry which is preliminary data.</text>
</comment>
<protein>
    <submittedName>
        <fullName evidence="1">Uncharacterized protein</fullName>
    </submittedName>
</protein>